<keyword evidence="3" id="KW-1185">Reference proteome</keyword>
<name>A0A0D1YYU9_9EURO</name>
<feature type="compositionally biased region" description="Polar residues" evidence="1">
    <location>
        <begin position="580"/>
        <end position="598"/>
    </location>
</feature>
<feature type="region of interest" description="Disordered" evidence="1">
    <location>
        <begin position="136"/>
        <end position="199"/>
    </location>
</feature>
<evidence type="ECO:0000313" key="2">
    <source>
        <dbReference type="EMBL" id="KIW20456.1"/>
    </source>
</evidence>
<feature type="region of interest" description="Disordered" evidence="1">
    <location>
        <begin position="326"/>
        <end position="392"/>
    </location>
</feature>
<evidence type="ECO:0000313" key="3">
    <source>
        <dbReference type="Proteomes" id="UP000053328"/>
    </source>
</evidence>
<protein>
    <recommendedName>
        <fullName evidence="4">Yippee domain-containing protein</fullName>
    </recommendedName>
</protein>
<evidence type="ECO:0000256" key="1">
    <source>
        <dbReference type="SAM" id="MobiDB-lite"/>
    </source>
</evidence>
<dbReference type="OrthoDB" id="4152510at2759"/>
<gene>
    <name evidence="2" type="ORF">PV08_01031</name>
</gene>
<feature type="compositionally biased region" description="Pro residues" evidence="1">
    <location>
        <begin position="144"/>
        <end position="155"/>
    </location>
</feature>
<feature type="compositionally biased region" description="Polar residues" evidence="1">
    <location>
        <begin position="157"/>
        <end position="199"/>
    </location>
</feature>
<feature type="region of interest" description="Disordered" evidence="1">
    <location>
        <begin position="515"/>
        <end position="671"/>
    </location>
</feature>
<feature type="compositionally biased region" description="Polar residues" evidence="1">
    <location>
        <begin position="359"/>
        <end position="378"/>
    </location>
</feature>
<reference evidence="2 3" key="1">
    <citation type="submission" date="2015-01" db="EMBL/GenBank/DDBJ databases">
        <title>The Genome Sequence of Exophiala spinifera CBS89968.</title>
        <authorList>
            <consortium name="The Broad Institute Genomics Platform"/>
            <person name="Cuomo C."/>
            <person name="de Hoog S."/>
            <person name="Gorbushina A."/>
            <person name="Stielow B."/>
            <person name="Teixiera M."/>
            <person name="Abouelleil A."/>
            <person name="Chapman S.B."/>
            <person name="Priest M."/>
            <person name="Young S.K."/>
            <person name="Wortman J."/>
            <person name="Nusbaum C."/>
            <person name="Birren B."/>
        </authorList>
    </citation>
    <scope>NUCLEOTIDE SEQUENCE [LARGE SCALE GENOMIC DNA]</scope>
    <source>
        <strain evidence="2 3">CBS 89968</strain>
    </source>
</reference>
<evidence type="ECO:0008006" key="4">
    <source>
        <dbReference type="Google" id="ProtNLM"/>
    </source>
</evidence>
<dbReference type="AlphaFoldDB" id="A0A0D1YYU9"/>
<dbReference type="RefSeq" id="XP_016240672.1">
    <property type="nucleotide sequence ID" value="XM_016375396.1"/>
</dbReference>
<accession>A0A0D1YYU9</accession>
<feature type="region of interest" description="Disordered" evidence="1">
    <location>
        <begin position="420"/>
        <end position="452"/>
    </location>
</feature>
<dbReference type="Proteomes" id="UP000053328">
    <property type="component" value="Unassembled WGS sequence"/>
</dbReference>
<proteinExistence type="predicted"/>
<dbReference type="GeneID" id="27328114"/>
<dbReference type="HOGENOM" id="CLU_017267_0_0_1"/>
<organism evidence="2 3">
    <name type="scientific">Exophiala spinifera</name>
    <dbReference type="NCBI Taxonomy" id="91928"/>
    <lineage>
        <taxon>Eukaryota</taxon>
        <taxon>Fungi</taxon>
        <taxon>Dikarya</taxon>
        <taxon>Ascomycota</taxon>
        <taxon>Pezizomycotina</taxon>
        <taxon>Eurotiomycetes</taxon>
        <taxon>Chaetothyriomycetidae</taxon>
        <taxon>Chaetothyriales</taxon>
        <taxon>Herpotrichiellaceae</taxon>
        <taxon>Exophiala</taxon>
    </lineage>
</organism>
<feature type="compositionally biased region" description="Polar residues" evidence="1">
    <location>
        <begin position="540"/>
        <end position="553"/>
    </location>
</feature>
<dbReference type="VEuPathDB" id="FungiDB:PV08_01031"/>
<sequence>MAPSSRRVSQAPAPNVNLFCSQCDTQIGVFVNEWIRLTSSYVHPAHPGKHFGTEIGNKTQVVPDGVFQKAVQGCTLAEVFCKKCSAALGQFCKAAPTPQQRRLQDEYFYKLSKTYLKDNETNTIVDAVFGYSGDIVQPRSVRPTNPPRSGVPPLPRGSQTPMQRSPESSLSALQYSESQVQPYHPSPLNNASYLGTPTPNDMEDRTTLEARMRAQDEKIAVQDQKIQQQDTQVRLMATLLETLRGTLDDLRTTMREMQSRDAIMRNEKAYPNGPDNIPNLPFQDTRNASSNEIDIDRLRAENAAIKARLEGLETARDRPWKDSDITTVLGKRKRRSSVTKSRAPTNSDSTDRYADPSCRQESSFIQMPTPQSSNSVENHSIDESSVSRSSSPFEGLSEVALQRASQASEELGSIAQHACAPPAQDGRSQVEKRSDFSDQSIVDPESNVPPRNVTRSIRAAETSDAAASPTVHALHESHRKLSGLQDIGPSVHVNPENSASCPQSTDIVIGDLETSTTQQPGADNVEFSDEDNEGAIELQNPKSSTAQDTQNRVGSVIDTKARANQDAQISQADPSEDASEVQQEQQVQPRTTRSTASRQVADPTPEAVTPDGSELKKRPGSRRTSRKSTERFAEGRSVAPEPAIPKVVRRRLPPEPFDVTTPTSYDEELSRKRAKLPKPKVQYTTKLLNIELKELGLDEWIDKDRKNPEYRAAVAEARKRQRELNKAAKLMSYGLGENGEPLPTPSNPGWQRSLSLDEAFKEATDALVVSGTPGLKSGIRDEQPLQVGVPHPQADPYGSARSQNHMVEILPVANYVGNRPTPAIQQNSSVPDVVVPNTARRQREEEIRRRDQIAKAAMEM</sequence>
<dbReference type="EMBL" id="KN847492">
    <property type="protein sequence ID" value="KIW20456.1"/>
    <property type="molecule type" value="Genomic_DNA"/>
</dbReference>